<accession>A0A563DS11</accession>
<dbReference type="RefSeq" id="WP_146320812.1">
    <property type="nucleotide sequence ID" value="NZ_VCQV01000052.1"/>
</dbReference>
<dbReference type="EMBL" id="VCQV01000052">
    <property type="protein sequence ID" value="TWP32959.1"/>
    <property type="molecule type" value="Genomic_DNA"/>
</dbReference>
<reference evidence="1 2" key="1">
    <citation type="submission" date="2019-05" db="EMBL/GenBank/DDBJ databases">
        <authorList>
            <person name="Lee S.D."/>
        </authorList>
    </citation>
    <scope>NUCLEOTIDE SEQUENCE [LARGE SCALE GENOMIC DNA]</scope>
    <source>
        <strain evidence="1 2">C5-26</strain>
    </source>
</reference>
<proteinExistence type="predicted"/>
<reference evidence="1 2" key="2">
    <citation type="submission" date="2019-08" db="EMBL/GenBank/DDBJ databases">
        <title>Jejuicoccus antrihumi gen. nov., sp. nov., a new member of the family Dermacoccaceae isolated from a cave.</title>
        <authorList>
            <person name="Schumann P."/>
            <person name="Kim I.S."/>
        </authorList>
    </citation>
    <scope>NUCLEOTIDE SEQUENCE [LARGE SCALE GENOMIC DNA]</scope>
    <source>
        <strain evidence="1 2">C5-26</strain>
    </source>
</reference>
<comment type="caution">
    <text evidence="1">The sequence shown here is derived from an EMBL/GenBank/DDBJ whole genome shotgun (WGS) entry which is preliminary data.</text>
</comment>
<protein>
    <submittedName>
        <fullName evidence="1">Uncharacterized protein</fullName>
    </submittedName>
</protein>
<dbReference type="Proteomes" id="UP000320244">
    <property type="component" value="Unassembled WGS sequence"/>
</dbReference>
<organism evidence="1 2">
    <name type="scientific">Leekyejoonella antrihumi</name>
    <dbReference type="NCBI Taxonomy" id="1660198"/>
    <lineage>
        <taxon>Bacteria</taxon>
        <taxon>Bacillati</taxon>
        <taxon>Actinomycetota</taxon>
        <taxon>Actinomycetes</taxon>
        <taxon>Micrococcales</taxon>
        <taxon>Dermacoccaceae</taxon>
        <taxon>Leekyejoonella</taxon>
    </lineage>
</organism>
<dbReference type="AlphaFoldDB" id="A0A563DS11"/>
<keyword evidence="2" id="KW-1185">Reference proteome</keyword>
<evidence type="ECO:0000313" key="1">
    <source>
        <dbReference type="EMBL" id="TWP32959.1"/>
    </source>
</evidence>
<gene>
    <name evidence="1" type="ORF">FGL98_22715</name>
</gene>
<sequence>MTCHVTLTDKEFTGRAAAFRDLAQHTAALINEIITTRPVGLKFSARILTGETHASGFTQAFHDFLRSCYFIG</sequence>
<evidence type="ECO:0000313" key="2">
    <source>
        <dbReference type="Proteomes" id="UP000320244"/>
    </source>
</evidence>
<name>A0A563DS11_9MICO</name>